<feature type="region of interest" description="Disordered" evidence="1">
    <location>
        <begin position="26"/>
        <end position="60"/>
    </location>
</feature>
<dbReference type="EMBL" id="OU015567">
    <property type="protein sequence ID" value="CAG5112553.1"/>
    <property type="molecule type" value="Genomic_DNA"/>
</dbReference>
<protein>
    <submittedName>
        <fullName evidence="2">Oidioi.mRNA.OKI2018_I69.chr2.g6756.t2.cds</fullName>
    </submittedName>
</protein>
<proteinExistence type="predicted"/>
<dbReference type="Proteomes" id="UP001158576">
    <property type="component" value="Chromosome 2"/>
</dbReference>
<evidence type="ECO:0000313" key="2">
    <source>
        <dbReference type="EMBL" id="CAG5112553.1"/>
    </source>
</evidence>
<evidence type="ECO:0000313" key="3">
    <source>
        <dbReference type="Proteomes" id="UP001158576"/>
    </source>
</evidence>
<keyword evidence="3" id="KW-1185">Reference proteome</keyword>
<reference evidence="2 3" key="1">
    <citation type="submission" date="2021-04" db="EMBL/GenBank/DDBJ databases">
        <authorList>
            <person name="Bliznina A."/>
        </authorList>
    </citation>
    <scope>NUCLEOTIDE SEQUENCE [LARGE SCALE GENOMIC DNA]</scope>
</reference>
<feature type="region of interest" description="Disordered" evidence="1">
    <location>
        <begin position="100"/>
        <end position="122"/>
    </location>
</feature>
<evidence type="ECO:0000256" key="1">
    <source>
        <dbReference type="SAM" id="MobiDB-lite"/>
    </source>
</evidence>
<name>A0ABN7T8U4_OIKDI</name>
<organism evidence="2 3">
    <name type="scientific">Oikopleura dioica</name>
    <name type="common">Tunicate</name>
    <dbReference type="NCBI Taxonomy" id="34765"/>
    <lineage>
        <taxon>Eukaryota</taxon>
        <taxon>Metazoa</taxon>
        <taxon>Chordata</taxon>
        <taxon>Tunicata</taxon>
        <taxon>Appendicularia</taxon>
        <taxon>Copelata</taxon>
        <taxon>Oikopleuridae</taxon>
        <taxon>Oikopleura</taxon>
    </lineage>
</organism>
<accession>A0ABN7T8U4</accession>
<gene>
    <name evidence="2" type="ORF">OKIOD_LOCUS15521</name>
</gene>
<sequence length="207" mass="23160">MSLQSQLREIEREIGQNHTRLGALLQRRHSNSHSCRDESSGDGEIFSTPPSSPQPVTNLPVQSQASIDRSRLKGLESDVARLQLALDDSVAASKESAKQFKADLSAEKSRRREAEAENDDLKRRLQASEAERKALESEFKSKSERKDDELQRLRAELDGLKKLMSDDLQVAVDSIATRGPYINIDSPLTDVESQILQAIKVQSRLHT</sequence>